<gene>
    <name evidence="1" type="ORF">LKE01_04270</name>
</gene>
<sequence>MGWIQFGSTPNTKPIRPKPVQPMKLTNYYDLNQLWLNPPFNQPGFVPADFCLFKCQLFLHNILHVINI</sequence>
<keyword evidence="2" id="KW-1185">Reference proteome</keyword>
<dbReference type="AlphaFoldDB" id="A0A511DTJ9"/>
<name>A0A511DTJ9_LENKE</name>
<proteinExistence type="predicted"/>
<evidence type="ECO:0000313" key="2">
    <source>
        <dbReference type="Proteomes" id="UP000321893"/>
    </source>
</evidence>
<organism evidence="1 2">
    <name type="scientific">Lentilactobacillus kefiri</name>
    <name type="common">Lactobacillus kefiri</name>
    <dbReference type="NCBI Taxonomy" id="33962"/>
    <lineage>
        <taxon>Bacteria</taxon>
        <taxon>Bacillati</taxon>
        <taxon>Bacillota</taxon>
        <taxon>Bacilli</taxon>
        <taxon>Lactobacillales</taxon>
        <taxon>Lactobacillaceae</taxon>
        <taxon>Lentilactobacillus</taxon>
    </lineage>
</organism>
<dbReference type="EMBL" id="BJVK01000003">
    <property type="protein sequence ID" value="GEL27607.1"/>
    <property type="molecule type" value="Genomic_DNA"/>
</dbReference>
<evidence type="ECO:0000313" key="1">
    <source>
        <dbReference type="EMBL" id="GEL27607.1"/>
    </source>
</evidence>
<accession>A0A511DTJ9</accession>
<protein>
    <submittedName>
        <fullName evidence="1">Uncharacterized protein</fullName>
    </submittedName>
</protein>
<dbReference type="Proteomes" id="UP000321893">
    <property type="component" value="Unassembled WGS sequence"/>
</dbReference>
<reference evidence="1" key="1">
    <citation type="submission" date="2019-07" db="EMBL/GenBank/DDBJ databases">
        <title>Whole genome shotgun sequence of Lactobacillus kefiri NBRC 15888.</title>
        <authorList>
            <person name="Hosoyama A."/>
            <person name="Uohara A."/>
            <person name="Ohji S."/>
            <person name="Ichikawa N."/>
        </authorList>
    </citation>
    <scope>NUCLEOTIDE SEQUENCE [LARGE SCALE GENOMIC DNA]</scope>
    <source>
        <strain evidence="1">NBRC 15888</strain>
    </source>
</reference>
<comment type="caution">
    <text evidence="1">The sequence shown here is derived from an EMBL/GenBank/DDBJ whole genome shotgun (WGS) entry which is preliminary data.</text>
</comment>